<dbReference type="PANTHER" id="PTHR43833:SF5">
    <property type="entry name" value="TRK SYSTEM POTASSIUM UPTAKE PROTEIN TRKA"/>
    <property type="match status" value="1"/>
</dbReference>
<dbReference type="PROSITE" id="PS51201">
    <property type="entry name" value="RCK_N"/>
    <property type="match status" value="2"/>
</dbReference>
<feature type="domain" description="RCK N-terminal" evidence="7">
    <location>
        <begin position="233"/>
        <end position="352"/>
    </location>
</feature>
<gene>
    <name evidence="9" type="primary">trkA</name>
    <name evidence="9" type="ORF">G3A50_19920</name>
</gene>
<evidence type="ECO:0000259" key="7">
    <source>
        <dbReference type="PROSITE" id="PS51201"/>
    </source>
</evidence>
<dbReference type="Pfam" id="PF02080">
    <property type="entry name" value="TrkA_C"/>
    <property type="match status" value="2"/>
</dbReference>
<dbReference type="Gene3D" id="3.30.70.1450">
    <property type="entry name" value="Regulator of K+ conductance, C-terminal domain"/>
    <property type="match status" value="2"/>
</dbReference>
<dbReference type="PANTHER" id="PTHR43833">
    <property type="entry name" value="POTASSIUM CHANNEL PROTEIN 2-RELATED-RELATED"/>
    <property type="match status" value="1"/>
</dbReference>
<dbReference type="Gene3D" id="3.40.50.720">
    <property type="entry name" value="NAD(P)-binding Rossmann-like Domain"/>
    <property type="match status" value="2"/>
</dbReference>
<dbReference type="PRINTS" id="PR00335">
    <property type="entry name" value="KUPTAKETRKA"/>
</dbReference>
<keyword evidence="3" id="KW-0633">Potassium transport</keyword>
<dbReference type="InterPro" id="IPR006036">
    <property type="entry name" value="K_uptake_TrkA"/>
</dbReference>
<dbReference type="InterPro" id="IPR036291">
    <property type="entry name" value="NAD(P)-bd_dom_sf"/>
</dbReference>
<dbReference type="SUPFAM" id="SSF51735">
    <property type="entry name" value="NAD(P)-binding Rossmann-fold domains"/>
    <property type="match status" value="2"/>
</dbReference>
<dbReference type="InterPro" id="IPR003148">
    <property type="entry name" value="RCK_N"/>
</dbReference>
<keyword evidence="4" id="KW-0630">Potassium</keyword>
<evidence type="ECO:0000256" key="3">
    <source>
        <dbReference type="ARBA" id="ARBA00022538"/>
    </source>
</evidence>
<protein>
    <recommendedName>
        <fullName evidence="1">Trk system potassium uptake protein TrkA</fullName>
    </recommendedName>
</protein>
<dbReference type="GO" id="GO:0015079">
    <property type="term" value="F:potassium ion transmembrane transporter activity"/>
    <property type="evidence" value="ECO:0007669"/>
    <property type="project" value="InterPro"/>
</dbReference>
<evidence type="ECO:0000313" key="10">
    <source>
        <dbReference type="Proteomes" id="UP000464751"/>
    </source>
</evidence>
<dbReference type="SUPFAM" id="SSF116726">
    <property type="entry name" value="TrkA C-terminal domain-like"/>
    <property type="match status" value="2"/>
</dbReference>
<evidence type="ECO:0000256" key="1">
    <source>
        <dbReference type="ARBA" id="ARBA00017378"/>
    </source>
</evidence>
<dbReference type="InterPro" id="IPR006037">
    <property type="entry name" value="RCK_C"/>
</dbReference>
<dbReference type="NCBIfam" id="NF007032">
    <property type="entry name" value="PRK09496.1-4"/>
    <property type="match status" value="1"/>
</dbReference>
<accession>A0A6P1YVY5</accession>
<dbReference type="KEGG" id="apra:G3A50_19920"/>
<dbReference type="AlphaFoldDB" id="A0A6P1YVY5"/>
<evidence type="ECO:0000256" key="4">
    <source>
        <dbReference type="ARBA" id="ARBA00022958"/>
    </source>
</evidence>
<dbReference type="InterPro" id="IPR036721">
    <property type="entry name" value="RCK_C_sf"/>
</dbReference>
<keyword evidence="5" id="KW-0520">NAD</keyword>
<dbReference type="Pfam" id="PF02254">
    <property type="entry name" value="TrkA_N"/>
    <property type="match status" value="2"/>
</dbReference>
<dbReference type="RefSeq" id="WP_163076863.1">
    <property type="nucleotide sequence ID" value="NZ_CP048630.1"/>
</dbReference>
<dbReference type="PROSITE" id="PS51202">
    <property type="entry name" value="RCK_C"/>
    <property type="match status" value="2"/>
</dbReference>
<dbReference type="EMBL" id="CP048630">
    <property type="protein sequence ID" value="QIB35724.1"/>
    <property type="molecule type" value="Genomic_DNA"/>
</dbReference>
<evidence type="ECO:0000313" key="9">
    <source>
        <dbReference type="EMBL" id="QIB35724.1"/>
    </source>
</evidence>
<evidence type="ECO:0000256" key="6">
    <source>
        <dbReference type="ARBA" id="ARBA00023065"/>
    </source>
</evidence>
<dbReference type="InterPro" id="IPR050721">
    <property type="entry name" value="Trk_Ktr_HKT_K-transport"/>
</dbReference>
<name>A0A6P1YVY5_9HYPH</name>
<reference evidence="9 10" key="1">
    <citation type="submission" date="2020-02" db="EMBL/GenBank/DDBJ databases">
        <authorList>
            <person name="Li G."/>
        </authorList>
    </citation>
    <scope>NUCLEOTIDE SEQUENCE [LARGE SCALE GENOMIC DNA]</scope>
    <source>
        <strain evidence="9 10">DSM 102029</strain>
    </source>
</reference>
<evidence type="ECO:0000259" key="8">
    <source>
        <dbReference type="PROSITE" id="PS51202"/>
    </source>
</evidence>
<sequence>MKVVICGAGQVGFGIAERLAAEQNDVSIIDTSPRLIQAITDSLDVRGFVGHGSHPDVLARAGIEAADMLIAVTLHDEVNMVACQVGHALFDVPTKIARVRAQSYLQGHWRDLFSRDHLPIDVVISPEVEVGETVLRRLSLPGAIDTVSFADGEVVVAGVLCEEDCPVLDTPLRQLTDLFPDLQAVVVAVSRKGRMFVPHSADQLTAGDVAYFVAQSDQVTRTLSIFGHDEPPAQRIVICGGGNIGYYVARELEARNPRARVKIIESDLNRSEEIAQGLSKTVVLRGSALDRTILEEATVDAADTVIAVTNDDRVNILSCLLSRELGAKRMLSLLNDPAYPAFARGLGIDAYVNPRQITVSKILQHVRKGRIRGVHSLVNGQGEVIEAEALETSPLVGKPLRQLDLFDGMRIGAVIRGQRVLLPRGDMVIQARDRVVIFALAGKVKRVEQLFRVSLEFF</sequence>
<evidence type="ECO:0000256" key="2">
    <source>
        <dbReference type="ARBA" id="ARBA00022448"/>
    </source>
</evidence>
<proteinExistence type="predicted"/>
<feature type="domain" description="RCK C-terminal" evidence="8">
    <location>
        <begin position="372"/>
        <end position="453"/>
    </location>
</feature>
<dbReference type="NCBIfam" id="NF007039">
    <property type="entry name" value="PRK09496.3-2"/>
    <property type="match status" value="1"/>
</dbReference>
<keyword evidence="10" id="KW-1185">Reference proteome</keyword>
<dbReference type="NCBIfam" id="NF007031">
    <property type="entry name" value="PRK09496.1-2"/>
    <property type="match status" value="1"/>
</dbReference>
<dbReference type="Proteomes" id="UP000464751">
    <property type="component" value="Chromosome"/>
</dbReference>
<dbReference type="NCBIfam" id="NF007030">
    <property type="entry name" value="PRK09496.1-1"/>
    <property type="match status" value="1"/>
</dbReference>
<keyword evidence="2" id="KW-0813">Transport</keyword>
<dbReference type="GO" id="GO:0005886">
    <property type="term" value="C:plasma membrane"/>
    <property type="evidence" value="ECO:0007669"/>
    <property type="project" value="InterPro"/>
</dbReference>
<organism evidence="9 10">
    <name type="scientific">Ancylobacter pratisalsi</name>
    <dbReference type="NCBI Taxonomy" id="1745854"/>
    <lineage>
        <taxon>Bacteria</taxon>
        <taxon>Pseudomonadati</taxon>
        <taxon>Pseudomonadota</taxon>
        <taxon>Alphaproteobacteria</taxon>
        <taxon>Hyphomicrobiales</taxon>
        <taxon>Xanthobacteraceae</taxon>
        <taxon>Ancylobacter</taxon>
    </lineage>
</organism>
<evidence type="ECO:0000256" key="5">
    <source>
        <dbReference type="ARBA" id="ARBA00023027"/>
    </source>
</evidence>
<keyword evidence="6" id="KW-0406">Ion transport</keyword>
<feature type="domain" description="RCK N-terminal" evidence="7">
    <location>
        <begin position="1"/>
        <end position="124"/>
    </location>
</feature>
<feature type="domain" description="RCK C-terminal" evidence="8">
    <location>
        <begin position="144"/>
        <end position="228"/>
    </location>
</feature>